<keyword evidence="2" id="KW-1003">Cell membrane</keyword>
<dbReference type="GO" id="GO:0005886">
    <property type="term" value="C:plasma membrane"/>
    <property type="evidence" value="ECO:0007669"/>
    <property type="project" value="UniProtKB-SubCell"/>
</dbReference>
<evidence type="ECO:0000256" key="3">
    <source>
        <dbReference type="ARBA" id="ARBA00022519"/>
    </source>
</evidence>
<dbReference type="NCBIfam" id="NF006270">
    <property type="entry name" value="PRK08419.1"/>
    <property type="match status" value="1"/>
</dbReference>
<keyword evidence="3" id="KW-0997">Cell inner membrane</keyword>
<keyword evidence="6 7" id="KW-0012">Acyltransferase</keyword>
<evidence type="ECO:0000256" key="1">
    <source>
        <dbReference type="ARBA" id="ARBA00004533"/>
    </source>
</evidence>
<organism evidence="7 8">
    <name type="scientific">Helicobacter equorum</name>
    <dbReference type="NCBI Taxonomy" id="361872"/>
    <lineage>
        <taxon>Bacteria</taxon>
        <taxon>Pseudomonadati</taxon>
        <taxon>Campylobacterota</taxon>
        <taxon>Epsilonproteobacteria</taxon>
        <taxon>Campylobacterales</taxon>
        <taxon>Helicobacteraceae</taxon>
        <taxon>Helicobacter</taxon>
    </lineage>
</organism>
<dbReference type="Proteomes" id="UP000256514">
    <property type="component" value="Unassembled WGS sequence"/>
</dbReference>
<comment type="caution">
    <text evidence="7">The sequence shown here is derived from an EMBL/GenBank/DDBJ whole genome shotgun (WGS) entry which is preliminary data.</text>
</comment>
<dbReference type="EMBL" id="NXLT01000008">
    <property type="protein sequence ID" value="RDU66191.1"/>
    <property type="molecule type" value="Genomic_DNA"/>
</dbReference>
<keyword evidence="4 7" id="KW-0808">Transferase</keyword>
<dbReference type="CDD" id="cd07984">
    <property type="entry name" value="LPLAT_LABLAT-like"/>
    <property type="match status" value="1"/>
</dbReference>
<dbReference type="OrthoDB" id="9803456at2"/>
<evidence type="ECO:0000313" key="8">
    <source>
        <dbReference type="Proteomes" id="UP000256514"/>
    </source>
</evidence>
<dbReference type="InterPro" id="IPR004960">
    <property type="entry name" value="LipA_acyltrans"/>
</dbReference>
<evidence type="ECO:0000313" key="7">
    <source>
        <dbReference type="EMBL" id="RDU66191.1"/>
    </source>
</evidence>
<dbReference type="PANTHER" id="PTHR30606">
    <property type="entry name" value="LIPID A BIOSYNTHESIS LAUROYL ACYLTRANSFERASE"/>
    <property type="match status" value="1"/>
</dbReference>
<protein>
    <submittedName>
        <fullName evidence="7">Lipid A biosynthesis lauroyl acyltransferase</fullName>
    </submittedName>
</protein>
<name>A0A3D8INN3_9HELI</name>
<keyword evidence="5" id="KW-0472">Membrane</keyword>
<reference evidence="7 8" key="1">
    <citation type="submission" date="2018-04" db="EMBL/GenBank/DDBJ databases">
        <title>Novel Campyloabacter and Helicobacter Species and Strains.</title>
        <authorList>
            <person name="Mannion A.J."/>
            <person name="Shen Z."/>
            <person name="Fox J.G."/>
        </authorList>
    </citation>
    <scope>NUCLEOTIDE SEQUENCE [LARGE SCALE GENOMIC DNA]</scope>
    <source>
        <strain evidence="7 8">MIT 12-6600</strain>
    </source>
</reference>
<dbReference type="Pfam" id="PF03279">
    <property type="entry name" value="Lip_A_acyltrans"/>
    <property type="match status" value="1"/>
</dbReference>
<gene>
    <name evidence="7" type="ORF">CQA54_07940</name>
</gene>
<evidence type="ECO:0000256" key="4">
    <source>
        <dbReference type="ARBA" id="ARBA00022679"/>
    </source>
</evidence>
<proteinExistence type="predicted"/>
<evidence type="ECO:0000256" key="6">
    <source>
        <dbReference type="ARBA" id="ARBA00023315"/>
    </source>
</evidence>
<evidence type="ECO:0000256" key="5">
    <source>
        <dbReference type="ARBA" id="ARBA00023136"/>
    </source>
</evidence>
<dbReference type="GO" id="GO:0016746">
    <property type="term" value="F:acyltransferase activity"/>
    <property type="evidence" value="ECO:0007669"/>
    <property type="project" value="UniProtKB-KW"/>
</dbReference>
<accession>A0A3D8INN3</accession>
<dbReference type="AlphaFoldDB" id="A0A3D8INN3"/>
<evidence type="ECO:0000256" key="2">
    <source>
        <dbReference type="ARBA" id="ARBA00022475"/>
    </source>
</evidence>
<dbReference type="SUPFAM" id="SSF69593">
    <property type="entry name" value="Glycerol-3-phosphate (1)-acyltransferase"/>
    <property type="match status" value="1"/>
</dbReference>
<dbReference type="PANTHER" id="PTHR30606:SF9">
    <property type="entry name" value="LIPID A BIOSYNTHESIS LAUROYLTRANSFERASE"/>
    <property type="match status" value="1"/>
</dbReference>
<comment type="subcellular location">
    <subcellularLocation>
        <location evidence="1">Cell inner membrane</location>
    </subcellularLocation>
</comment>
<sequence length="308" mass="36091">MLKPAILLLEILSGVLGFYLAKMPHICFVWHIKALAWIFYALDKRRYNNAYANLEFVYQQTLSHEEKHAIIRRCYENFAFVLLESIRVVYLNPQTYAKRFVFIDEHHITESIGKDGGAVLVSAHFGYWEAMATILPPRYRMCQMASLGRLTQFESINHMIIKRRESNGVRMIDKKGAFKHLLKMYAQKNALVGILVDQNISLHEGIEVEFFGKRATHTTIASVLSRRFGVNIVPVFINPNKDYSRYEVRFYEPIRANNSHNMSQDILEATQAQAHITQRVIESSPSSWFWFHKRFKVFYPDIYQKKYP</sequence>
<dbReference type="GO" id="GO:0009247">
    <property type="term" value="P:glycolipid biosynthetic process"/>
    <property type="evidence" value="ECO:0007669"/>
    <property type="project" value="UniProtKB-ARBA"/>
</dbReference>
<keyword evidence="8" id="KW-1185">Reference proteome</keyword>
<dbReference type="RefSeq" id="WP_115571557.1">
    <property type="nucleotide sequence ID" value="NZ_NXLT01000008.1"/>
</dbReference>